<accession>A0A4U3KU33</accession>
<protein>
    <submittedName>
        <fullName evidence="2">Polysaccharide deacetylase</fullName>
    </submittedName>
</protein>
<dbReference type="GO" id="GO:0016810">
    <property type="term" value="F:hydrolase activity, acting on carbon-nitrogen (but not peptide) bonds"/>
    <property type="evidence" value="ECO:0007669"/>
    <property type="project" value="InterPro"/>
</dbReference>
<name>A0A4U3KU33_9BACT</name>
<gene>
    <name evidence="2" type="ORF">FC093_21205</name>
</gene>
<dbReference type="AlphaFoldDB" id="A0A4U3KU33"/>
<evidence type="ECO:0000313" key="2">
    <source>
        <dbReference type="EMBL" id="TKK65024.1"/>
    </source>
</evidence>
<evidence type="ECO:0000259" key="1">
    <source>
        <dbReference type="Pfam" id="PF01522"/>
    </source>
</evidence>
<proteinExistence type="predicted"/>
<dbReference type="Proteomes" id="UP000305848">
    <property type="component" value="Unassembled WGS sequence"/>
</dbReference>
<dbReference type="Pfam" id="PF01522">
    <property type="entry name" value="Polysacc_deac_1"/>
    <property type="match status" value="1"/>
</dbReference>
<feature type="domain" description="NodB homology" evidence="1">
    <location>
        <begin position="50"/>
        <end position="199"/>
    </location>
</feature>
<keyword evidence="3" id="KW-1185">Reference proteome</keyword>
<dbReference type="OrthoDB" id="7836272at2"/>
<comment type="caution">
    <text evidence="2">The sequence shown here is derived from an EMBL/GenBank/DDBJ whole genome shotgun (WGS) entry which is preliminary data.</text>
</comment>
<dbReference type="GO" id="GO:0005975">
    <property type="term" value="P:carbohydrate metabolic process"/>
    <property type="evidence" value="ECO:0007669"/>
    <property type="project" value="InterPro"/>
</dbReference>
<evidence type="ECO:0000313" key="3">
    <source>
        <dbReference type="Proteomes" id="UP000305848"/>
    </source>
</evidence>
<dbReference type="SUPFAM" id="SSF88713">
    <property type="entry name" value="Glycoside hydrolase/deacetylase"/>
    <property type="match status" value="1"/>
</dbReference>
<organism evidence="2 3">
    <name type="scientific">Ilyomonas limi</name>
    <dbReference type="NCBI Taxonomy" id="2575867"/>
    <lineage>
        <taxon>Bacteria</taxon>
        <taxon>Pseudomonadati</taxon>
        <taxon>Bacteroidota</taxon>
        <taxon>Chitinophagia</taxon>
        <taxon>Chitinophagales</taxon>
        <taxon>Chitinophagaceae</taxon>
        <taxon>Ilyomonas</taxon>
    </lineage>
</organism>
<dbReference type="Gene3D" id="3.20.20.370">
    <property type="entry name" value="Glycoside hydrolase/deacetylase"/>
    <property type="match status" value="1"/>
</dbReference>
<dbReference type="InterPro" id="IPR011330">
    <property type="entry name" value="Glyco_hydro/deAcase_b/a-brl"/>
</dbReference>
<dbReference type="EMBL" id="SZQL01000025">
    <property type="protein sequence ID" value="TKK65024.1"/>
    <property type="molecule type" value="Genomic_DNA"/>
</dbReference>
<dbReference type="InterPro" id="IPR002509">
    <property type="entry name" value="NODB_dom"/>
</dbReference>
<sequence>MQPTCSLPQVHKTNQTMAGVFTISLDFELHWGVFDKRDRKSRLLCYQNTIRTVPKMLALFEAHGVHVTWATVGSMFASDAEEWNQLKPSLQPEYANEGYSPYRWVAQHGLQPEYHVAHFAPDAVKSILQYKGQELGTHTFSHYYCLEQVKQPEAFEADLKAANAAALKFGTQTTSLIFPRNQYNAQALRVCYENGIRVVRSNPDARFWTPINDKDASLLRKVLRTGDAYIQLGSTRSSYPLTAIAKRVNEPMLLPASRFLRPWHPAHRFTNKLMLRRINKELETAAKLHECYHLWWHPENFGDFPQENLENLAIVLEQYKKYRQKYGMQSWNMGEYEHHLADKYVKHEHQVCNVG</sequence>
<reference evidence="2 3" key="1">
    <citation type="submission" date="2019-05" db="EMBL/GenBank/DDBJ databases">
        <title>Panacibacter sp. strain 17mud1-8 Genome sequencing and assembly.</title>
        <authorList>
            <person name="Chhetri G."/>
        </authorList>
    </citation>
    <scope>NUCLEOTIDE SEQUENCE [LARGE SCALE GENOMIC DNA]</scope>
    <source>
        <strain evidence="2 3">17mud1-8</strain>
    </source>
</reference>